<dbReference type="PANTHER" id="PTHR14205:SF15">
    <property type="entry name" value="EARP AND GARP COMPLEX-INTERACTING PROTEIN 1"/>
    <property type="match status" value="1"/>
</dbReference>
<name>A0AAV9I8J3_9RHOD</name>
<comment type="similarity">
    <text evidence="1">Belongs to the WD repeat EIPR1 family.</text>
</comment>
<dbReference type="InterPro" id="IPR015943">
    <property type="entry name" value="WD40/YVTN_repeat-like_dom_sf"/>
</dbReference>
<dbReference type="GO" id="GO:0016567">
    <property type="term" value="P:protein ubiquitination"/>
    <property type="evidence" value="ECO:0007669"/>
    <property type="project" value="TreeGrafter"/>
</dbReference>
<dbReference type="PANTHER" id="PTHR14205">
    <property type="entry name" value="WD-REPEAT PROTEIN"/>
    <property type="match status" value="1"/>
</dbReference>
<dbReference type="InterPro" id="IPR040323">
    <property type="entry name" value="EIPR1"/>
</dbReference>
<proteinExistence type="inferred from homology"/>
<dbReference type="EMBL" id="JANCYU010000018">
    <property type="protein sequence ID" value="KAK4523666.1"/>
    <property type="molecule type" value="Genomic_DNA"/>
</dbReference>
<accession>A0AAV9I8J3</accession>
<comment type="caution">
    <text evidence="4">The sequence shown here is derived from an EMBL/GenBank/DDBJ whole genome shotgun (WGS) entry which is preliminary data.</text>
</comment>
<gene>
    <name evidence="4" type="ORF">GAYE_PCTG71G1562</name>
</gene>
<protein>
    <recommendedName>
        <fullName evidence="6">Transducin family protein / WD-40 repeat family protein</fullName>
    </recommendedName>
</protein>
<evidence type="ECO:0000256" key="1">
    <source>
        <dbReference type="ARBA" id="ARBA00005672"/>
    </source>
</evidence>
<dbReference type="AlphaFoldDB" id="A0AAV9I8J3"/>
<dbReference type="PROSITE" id="PS00678">
    <property type="entry name" value="WD_REPEATS_1"/>
    <property type="match status" value="1"/>
</dbReference>
<evidence type="ECO:0000313" key="4">
    <source>
        <dbReference type="EMBL" id="KAK4523666.1"/>
    </source>
</evidence>
<dbReference type="InterPro" id="IPR036322">
    <property type="entry name" value="WD40_repeat_dom_sf"/>
</dbReference>
<keyword evidence="2" id="KW-0853">WD repeat</keyword>
<dbReference type="SUPFAM" id="SSF50978">
    <property type="entry name" value="WD40 repeat-like"/>
    <property type="match status" value="1"/>
</dbReference>
<dbReference type="InterPro" id="IPR019775">
    <property type="entry name" value="WD40_repeat_CS"/>
</dbReference>
<organism evidence="4 5">
    <name type="scientific">Galdieria yellowstonensis</name>
    <dbReference type="NCBI Taxonomy" id="3028027"/>
    <lineage>
        <taxon>Eukaryota</taxon>
        <taxon>Rhodophyta</taxon>
        <taxon>Bangiophyceae</taxon>
        <taxon>Galdieriales</taxon>
        <taxon>Galdieriaceae</taxon>
        <taxon>Galdieria</taxon>
    </lineage>
</organism>
<evidence type="ECO:0000256" key="3">
    <source>
        <dbReference type="ARBA" id="ARBA00022737"/>
    </source>
</evidence>
<evidence type="ECO:0000313" key="5">
    <source>
        <dbReference type="Proteomes" id="UP001300502"/>
    </source>
</evidence>
<reference evidence="4 5" key="1">
    <citation type="submission" date="2022-07" db="EMBL/GenBank/DDBJ databases">
        <title>Genome-wide signatures of adaptation to extreme environments.</title>
        <authorList>
            <person name="Cho C.H."/>
            <person name="Yoon H.S."/>
        </authorList>
    </citation>
    <scope>NUCLEOTIDE SEQUENCE [LARGE SCALE GENOMIC DNA]</scope>
    <source>
        <strain evidence="4 5">108.79 E11</strain>
    </source>
</reference>
<dbReference type="InterPro" id="IPR001680">
    <property type="entry name" value="WD40_rpt"/>
</dbReference>
<dbReference type="Proteomes" id="UP001300502">
    <property type="component" value="Unassembled WGS sequence"/>
</dbReference>
<keyword evidence="5" id="KW-1185">Reference proteome</keyword>
<dbReference type="Gene3D" id="2.130.10.10">
    <property type="entry name" value="YVTN repeat-like/Quinoprotein amine dehydrogenase"/>
    <property type="match status" value="1"/>
</dbReference>
<evidence type="ECO:0000256" key="2">
    <source>
        <dbReference type="ARBA" id="ARBA00022574"/>
    </source>
</evidence>
<evidence type="ECO:0008006" key="6">
    <source>
        <dbReference type="Google" id="ProtNLM"/>
    </source>
</evidence>
<dbReference type="SMART" id="SM00320">
    <property type="entry name" value="WD40"/>
    <property type="match status" value="3"/>
</dbReference>
<sequence length="362" mass="41270">MVPYIHNCGIPLKSLTKLGTMETDNNNEDYFLVVGDEQRDQSRLCLLRVEQLLVDDSVKTHSLFETKLDGSLHNVEALNSCGLFGGIMEENRWKNQHRQALALHIYKVSLNEEEPKFSTQNLKTSIPLDRTMDTSWHYVRLVADRSSPQIAAVSSDKLLLFHYEKESTESFPLSPQDSCYWKPCGDWQPDNTGNHLMIGRGQSVQLWDVRSQDTRTDLVVFPSFGQILVVRYFPLRQHFLVGGFSSGKVVVWDIRSPSQPVVSWTAHHHAIFDIKSNGSHERLVASCGTDSLVHIWDMEELFSKEQPHSTTCVPCTSFEYHSDTIYALEWGTLNEFMMTSVGYDGKFIAATIPSFVRRSLFT</sequence>
<keyword evidence="3" id="KW-0677">Repeat</keyword>